<sequence length="183" mass="20302">MDVEGNTGTATVTVEKLAQAAASCTGLKIHIPACRPAPQLITMEKEVMESISQLKACNRIFGELLTLDQFLEPSEEAEIGDSLEFEGGDETIVAVVSWEMAERKGEVIEVEESDDNDDAEPEISRMDTLNLCQQLEAACLQHGEVSSPVSLDLMRNIQLFRAHLRREELLHAQQTTLHSFFTQ</sequence>
<keyword evidence="2" id="KW-1185">Reference proteome</keyword>
<proteinExistence type="predicted"/>
<dbReference type="HOGENOM" id="CLU_088458_1_0_1"/>
<dbReference type="InParanoid" id="A0A0D0D780"/>
<dbReference type="Proteomes" id="UP000054538">
    <property type="component" value="Unassembled WGS sequence"/>
</dbReference>
<protein>
    <submittedName>
        <fullName evidence="1">Uncharacterized protein</fullName>
    </submittedName>
</protein>
<dbReference type="EMBL" id="KN827688">
    <property type="protein sequence ID" value="KIK76074.1"/>
    <property type="molecule type" value="Genomic_DNA"/>
</dbReference>
<gene>
    <name evidence="1" type="ORF">PAXRUDRAFT_170975</name>
</gene>
<evidence type="ECO:0000313" key="2">
    <source>
        <dbReference type="Proteomes" id="UP000054538"/>
    </source>
</evidence>
<name>A0A0D0D780_9AGAM</name>
<accession>A0A0D0D780</accession>
<reference evidence="1 2" key="1">
    <citation type="submission" date="2014-04" db="EMBL/GenBank/DDBJ databases">
        <authorList>
            <consortium name="DOE Joint Genome Institute"/>
            <person name="Kuo A."/>
            <person name="Kohler A."/>
            <person name="Jargeat P."/>
            <person name="Nagy L.G."/>
            <person name="Floudas D."/>
            <person name="Copeland A."/>
            <person name="Barry K.W."/>
            <person name="Cichocki N."/>
            <person name="Veneault-Fourrey C."/>
            <person name="LaButti K."/>
            <person name="Lindquist E.A."/>
            <person name="Lipzen A."/>
            <person name="Lundell T."/>
            <person name="Morin E."/>
            <person name="Murat C."/>
            <person name="Sun H."/>
            <person name="Tunlid A."/>
            <person name="Henrissat B."/>
            <person name="Grigoriev I.V."/>
            <person name="Hibbett D.S."/>
            <person name="Martin F."/>
            <person name="Nordberg H.P."/>
            <person name="Cantor M.N."/>
            <person name="Hua S.X."/>
        </authorList>
    </citation>
    <scope>NUCLEOTIDE SEQUENCE [LARGE SCALE GENOMIC DNA]</scope>
    <source>
        <strain evidence="1 2">Ve08.2h10</strain>
    </source>
</reference>
<reference evidence="2" key="2">
    <citation type="submission" date="2015-01" db="EMBL/GenBank/DDBJ databases">
        <title>Evolutionary Origins and Diversification of the Mycorrhizal Mutualists.</title>
        <authorList>
            <consortium name="DOE Joint Genome Institute"/>
            <consortium name="Mycorrhizal Genomics Consortium"/>
            <person name="Kohler A."/>
            <person name="Kuo A."/>
            <person name="Nagy L.G."/>
            <person name="Floudas D."/>
            <person name="Copeland A."/>
            <person name="Barry K.W."/>
            <person name="Cichocki N."/>
            <person name="Veneault-Fourrey C."/>
            <person name="LaButti K."/>
            <person name="Lindquist E.A."/>
            <person name="Lipzen A."/>
            <person name="Lundell T."/>
            <person name="Morin E."/>
            <person name="Murat C."/>
            <person name="Riley R."/>
            <person name="Ohm R."/>
            <person name="Sun H."/>
            <person name="Tunlid A."/>
            <person name="Henrissat B."/>
            <person name="Grigoriev I.V."/>
            <person name="Hibbett D.S."/>
            <person name="Martin F."/>
        </authorList>
    </citation>
    <scope>NUCLEOTIDE SEQUENCE [LARGE SCALE GENOMIC DNA]</scope>
    <source>
        <strain evidence="2">Ve08.2h10</strain>
    </source>
</reference>
<dbReference type="OrthoDB" id="2657610at2759"/>
<organism evidence="1 2">
    <name type="scientific">Paxillus rubicundulus Ve08.2h10</name>
    <dbReference type="NCBI Taxonomy" id="930991"/>
    <lineage>
        <taxon>Eukaryota</taxon>
        <taxon>Fungi</taxon>
        <taxon>Dikarya</taxon>
        <taxon>Basidiomycota</taxon>
        <taxon>Agaricomycotina</taxon>
        <taxon>Agaricomycetes</taxon>
        <taxon>Agaricomycetidae</taxon>
        <taxon>Boletales</taxon>
        <taxon>Paxilineae</taxon>
        <taxon>Paxillaceae</taxon>
        <taxon>Paxillus</taxon>
    </lineage>
</organism>
<evidence type="ECO:0000313" key="1">
    <source>
        <dbReference type="EMBL" id="KIK76074.1"/>
    </source>
</evidence>
<dbReference type="AlphaFoldDB" id="A0A0D0D780"/>